<evidence type="ECO:0000256" key="1">
    <source>
        <dbReference type="ARBA" id="ARBA00004651"/>
    </source>
</evidence>
<organism evidence="11 12">
    <name type="scientific">Citricoccus muralis</name>
    <dbReference type="NCBI Taxonomy" id="169134"/>
    <lineage>
        <taxon>Bacteria</taxon>
        <taxon>Bacillati</taxon>
        <taxon>Actinomycetota</taxon>
        <taxon>Actinomycetes</taxon>
        <taxon>Micrococcales</taxon>
        <taxon>Micrococcaceae</taxon>
        <taxon>Citricoccus</taxon>
    </lineage>
</organism>
<evidence type="ECO:0000256" key="8">
    <source>
        <dbReference type="SAM" id="Phobius"/>
    </source>
</evidence>
<evidence type="ECO:0000313" key="11">
    <source>
        <dbReference type="EMBL" id="WFP16216.1"/>
    </source>
</evidence>
<dbReference type="Pfam" id="PF04039">
    <property type="entry name" value="MnhB"/>
    <property type="match status" value="1"/>
</dbReference>
<evidence type="ECO:0000256" key="6">
    <source>
        <dbReference type="ARBA" id="ARBA00023136"/>
    </source>
</evidence>
<evidence type="ECO:0000313" key="12">
    <source>
        <dbReference type="Proteomes" id="UP001219037"/>
    </source>
</evidence>
<feature type="transmembrane region" description="Helical" evidence="8">
    <location>
        <begin position="159"/>
        <end position="176"/>
    </location>
</feature>
<evidence type="ECO:0000256" key="2">
    <source>
        <dbReference type="ARBA" id="ARBA00009425"/>
    </source>
</evidence>
<feature type="transmembrane region" description="Helical" evidence="8">
    <location>
        <begin position="93"/>
        <end position="115"/>
    </location>
</feature>
<dbReference type="RefSeq" id="WP_278157369.1">
    <property type="nucleotide sequence ID" value="NZ_CP121252.1"/>
</dbReference>
<feature type="region of interest" description="Disordered" evidence="7">
    <location>
        <begin position="180"/>
        <end position="199"/>
    </location>
</feature>
<evidence type="ECO:0000259" key="9">
    <source>
        <dbReference type="Pfam" id="PF04039"/>
    </source>
</evidence>
<protein>
    <submittedName>
        <fullName evidence="11">DUF4040 domain-containing protein</fullName>
    </submittedName>
</protein>
<feature type="transmembrane region" description="Helical" evidence="8">
    <location>
        <begin position="207"/>
        <end position="230"/>
    </location>
</feature>
<dbReference type="PANTHER" id="PTHR33932">
    <property type="entry name" value="NA(+)/H(+) ANTIPORTER SUBUNIT B"/>
    <property type="match status" value="1"/>
</dbReference>
<dbReference type="Pfam" id="PF13244">
    <property type="entry name" value="MbhD"/>
    <property type="match status" value="1"/>
</dbReference>
<feature type="domain" description="Na+/H+ antiporter MnhB subunit-related protein" evidence="9">
    <location>
        <begin position="210"/>
        <end position="322"/>
    </location>
</feature>
<keyword evidence="4 8" id="KW-0812">Transmembrane</keyword>
<dbReference type="InterPro" id="IPR007182">
    <property type="entry name" value="MnhB"/>
</dbReference>
<evidence type="ECO:0000256" key="7">
    <source>
        <dbReference type="SAM" id="MobiDB-lite"/>
    </source>
</evidence>
<accession>A0ABY8H5C3</accession>
<dbReference type="PANTHER" id="PTHR33932:SF4">
    <property type="entry name" value="NA(+)_H(+) ANTIPORTER SUBUNIT B"/>
    <property type="match status" value="1"/>
</dbReference>
<feature type="transmembrane region" description="Helical" evidence="8">
    <location>
        <begin position="6"/>
        <end position="27"/>
    </location>
</feature>
<evidence type="ECO:0000256" key="3">
    <source>
        <dbReference type="ARBA" id="ARBA00022475"/>
    </source>
</evidence>
<evidence type="ECO:0000259" key="10">
    <source>
        <dbReference type="Pfam" id="PF13244"/>
    </source>
</evidence>
<feature type="compositionally biased region" description="Polar residues" evidence="7">
    <location>
        <begin position="180"/>
        <end position="192"/>
    </location>
</feature>
<dbReference type="InterPro" id="IPR050622">
    <property type="entry name" value="CPA3_antiporter_subunitB"/>
</dbReference>
<feature type="domain" description="MrpA C-terminal/MbhD" evidence="10">
    <location>
        <begin position="17"/>
        <end position="81"/>
    </location>
</feature>
<keyword evidence="12" id="KW-1185">Reference proteome</keyword>
<dbReference type="InterPro" id="IPR025383">
    <property type="entry name" value="MrpA_C/MbhD"/>
</dbReference>
<evidence type="ECO:0000256" key="4">
    <source>
        <dbReference type="ARBA" id="ARBA00022692"/>
    </source>
</evidence>
<dbReference type="Proteomes" id="UP001219037">
    <property type="component" value="Chromosome"/>
</dbReference>
<comment type="similarity">
    <text evidence="2">Belongs to the CPA3 antiporters (TC 2.A.63) subunit B family.</text>
</comment>
<sequence length="330" mass="33065">MIPPSDVNAVHVVLAAVVLVAAVLALYAPRRMTAVVLFLVFGVLLSGYWAMIGVPDVALAEAVIGTGVTGALFGWVATLLPETPGRRWVNGRGLLGLTLGTGLGAGLGVALARIVPASETASPAAEPGLGAEVERALPATGVEHGITGVLLNLRSFDTLMEMVVLLVAVVVALAFVRSSGTASNPQPVTSDSGDAGASQPDDDAAPLLWLFVRLVAPVALLLAAWVLFAGSSQPGGAFQAGAAGAAVLILMHASRTRAIAPGTGLTALLVVGVLGFVAVAVGGLVVGESWLMLRGEGAGVVTVVLETLLAVSIGASLAVVFLASARGRRS</sequence>
<dbReference type="EMBL" id="CP121252">
    <property type="protein sequence ID" value="WFP16216.1"/>
    <property type="molecule type" value="Genomic_DNA"/>
</dbReference>
<proteinExistence type="inferred from homology"/>
<feature type="transmembrane region" description="Helical" evidence="8">
    <location>
        <begin position="298"/>
        <end position="323"/>
    </location>
</feature>
<feature type="transmembrane region" description="Helical" evidence="8">
    <location>
        <begin position="265"/>
        <end position="286"/>
    </location>
</feature>
<reference evidence="11 12" key="1">
    <citation type="submission" date="2023-04" db="EMBL/GenBank/DDBJ databases">
        <title>Funneling lignin-derived compounds into biodiesel using alkali-halophilic Citricoccus sp. P2.</title>
        <authorList>
            <person name="Luo C.-B."/>
        </authorList>
    </citation>
    <scope>NUCLEOTIDE SEQUENCE [LARGE SCALE GENOMIC DNA]</scope>
    <source>
        <strain evidence="11 12">P2</strain>
    </source>
</reference>
<feature type="transmembrane region" description="Helical" evidence="8">
    <location>
        <begin position="236"/>
        <end position="253"/>
    </location>
</feature>
<keyword evidence="3" id="KW-1003">Cell membrane</keyword>
<comment type="subcellular location">
    <subcellularLocation>
        <location evidence="1">Cell membrane</location>
        <topology evidence="1">Multi-pass membrane protein</topology>
    </subcellularLocation>
</comment>
<keyword evidence="5 8" id="KW-1133">Transmembrane helix</keyword>
<feature type="transmembrane region" description="Helical" evidence="8">
    <location>
        <begin position="34"/>
        <end position="52"/>
    </location>
</feature>
<feature type="transmembrane region" description="Helical" evidence="8">
    <location>
        <begin position="58"/>
        <end position="81"/>
    </location>
</feature>
<name>A0ABY8H5C3_9MICC</name>
<gene>
    <name evidence="11" type="ORF">P8192_12615</name>
</gene>
<evidence type="ECO:0000256" key="5">
    <source>
        <dbReference type="ARBA" id="ARBA00022989"/>
    </source>
</evidence>
<keyword evidence="6 8" id="KW-0472">Membrane</keyword>